<dbReference type="EMBL" id="CP000478">
    <property type="protein sequence ID" value="ABK18388.1"/>
    <property type="molecule type" value="Genomic_DNA"/>
</dbReference>
<evidence type="ECO:0000256" key="2">
    <source>
        <dbReference type="ARBA" id="ARBA00004496"/>
    </source>
</evidence>
<gene>
    <name evidence="12" type="ordered locus">Sfum_2710</name>
</gene>
<dbReference type="HOGENOM" id="CLU_098197_2_1_7"/>
<feature type="domain" description="PPIase FKBP-type" evidence="11">
    <location>
        <begin position="7"/>
        <end position="98"/>
    </location>
</feature>
<dbReference type="eggNOG" id="COG1047">
    <property type="taxonomic scope" value="Bacteria"/>
</dbReference>
<comment type="catalytic activity">
    <reaction evidence="1 9 10">
        <text>[protein]-peptidylproline (omega=180) = [protein]-peptidylproline (omega=0)</text>
        <dbReference type="Rhea" id="RHEA:16237"/>
        <dbReference type="Rhea" id="RHEA-COMP:10747"/>
        <dbReference type="Rhea" id="RHEA-COMP:10748"/>
        <dbReference type="ChEBI" id="CHEBI:83833"/>
        <dbReference type="ChEBI" id="CHEBI:83834"/>
        <dbReference type="EC" id="5.2.1.8"/>
    </reaction>
</comment>
<dbReference type="SUPFAM" id="SSF54534">
    <property type="entry name" value="FKBP-like"/>
    <property type="match status" value="1"/>
</dbReference>
<comment type="function">
    <text evidence="8">Also involved in hydrogenase metallocenter assembly, probably by participating in the nickel insertion step. This function in hydrogenase biosynthesis requires chaperone activity and the presence of the metal-binding domain, but not PPIase activity.</text>
</comment>
<evidence type="ECO:0000313" key="12">
    <source>
        <dbReference type="EMBL" id="ABK18388.1"/>
    </source>
</evidence>
<dbReference type="GO" id="GO:0042026">
    <property type="term" value="P:protein refolding"/>
    <property type="evidence" value="ECO:0007669"/>
    <property type="project" value="UniProtKB-ARBA"/>
</dbReference>
<name>A0LLT6_SYNFM</name>
<evidence type="ECO:0000313" key="13">
    <source>
        <dbReference type="Proteomes" id="UP000001784"/>
    </source>
</evidence>
<dbReference type="AlphaFoldDB" id="A0LLT6"/>
<accession>A0LLT6</accession>
<dbReference type="GO" id="GO:0003755">
    <property type="term" value="F:peptidyl-prolyl cis-trans isomerase activity"/>
    <property type="evidence" value="ECO:0007669"/>
    <property type="project" value="UniProtKB-UniRule"/>
</dbReference>
<evidence type="ECO:0000256" key="8">
    <source>
        <dbReference type="ARBA" id="ARBA00037071"/>
    </source>
</evidence>
<comment type="subcellular location">
    <subcellularLocation>
        <location evidence="2">Cytoplasm</location>
    </subcellularLocation>
</comment>
<dbReference type="EC" id="5.2.1.8" evidence="10"/>
<evidence type="ECO:0000256" key="4">
    <source>
        <dbReference type="ARBA" id="ARBA00022490"/>
    </source>
</evidence>
<dbReference type="InParanoid" id="A0LLT6"/>
<dbReference type="Proteomes" id="UP000001784">
    <property type="component" value="Chromosome"/>
</dbReference>
<dbReference type="PANTHER" id="PTHR47861">
    <property type="entry name" value="FKBP-TYPE PEPTIDYL-PROLYL CIS-TRANS ISOMERASE SLYD"/>
    <property type="match status" value="1"/>
</dbReference>
<evidence type="ECO:0000256" key="7">
    <source>
        <dbReference type="ARBA" id="ARBA00023235"/>
    </source>
</evidence>
<keyword evidence="5 9" id="KW-0697">Rotamase</keyword>
<evidence type="ECO:0000256" key="6">
    <source>
        <dbReference type="ARBA" id="ARBA00023186"/>
    </source>
</evidence>
<evidence type="ECO:0000256" key="9">
    <source>
        <dbReference type="PROSITE-ProRule" id="PRU00277"/>
    </source>
</evidence>
<dbReference type="STRING" id="335543.Sfum_2710"/>
<keyword evidence="6" id="KW-0143">Chaperone</keyword>
<keyword evidence="13" id="KW-1185">Reference proteome</keyword>
<dbReference type="Pfam" id="PF00254">
    <property type="entry name" value="FKBP_C"/>
    <property type="match status" value="1"/>
</dbReference>
<protein>
    <recommendedName>
        <fullName evidence="10">Peptidyl-prolyl cis-trans isomerase</fullName>
        <ecNumber evidence="10">5.2.1.8</ecNumber>
    </recommendedName>
</protein>
<dbReference type="PROSITE" id="PS50059">
    <property type="entry name" value="FKBP_PPIASE"/>
    <property type="match status" value="1"/>
</dbReference>
<dbReference type="KEGG" id="sfu:Sfum_2710"/>
<reference evidence="12 13" key="1">
    <citation type="submission" date="2006-10" db="EMBL/GenBank/DDBJ databases">
        <title>Complete sequence of Syntrophobacter fumaroxidans MPOB.</title>
        <authorList>
            <consortium name="US DOE Joint Genome Institute"/>
            <person name="Copeland A."/>
            <person name="Lucas S."/>
            <person name="Lapidus A."/>
            <person name="Barry K."/>
            <person name="Detter J.C."/>
            <person name="Glavina del Rio T."/>
            <person name="Hammon N."/>
            <person name="Israni S."/>
            <person name="Pitluck S."/>
            <person name="Goltsman E.G."/>
            <person name="Martinez M."/>
            <person name="Schmutz J."/>
            <person name="Larimer F."/>
            <person name="Land M."/>
            <person name="Hauser L."/>
            <person name="Kyrpides N."/>
            <person name="Kim E."/>
            <person name="Boone D.R."/>
            <person name="Brockman F."/>
            <person name="Culley D."/>
            <person name="Ferry J."/>
            <person name="Gunsalus R."/>
            <person name="McInerney M.J."/>
            <person name="Morrison M."/>
            <person name="Plugge C."/>
            <person name="Rohlin L."/>
            <person name="Scholten J."/>
            <person name="Sieber J."/>
            <person name="Stams A.J.M."/>
            <person name="Worm P."/>
            <person name="Henstra A.M."/>
            <person name="Richardson P."/>
        </authorList>
    </citation>
    <scope>NUCLEOTIDE SEQUENCE [LARGE SCALE GENOMIC DNA]</scope>
    <source>
        <strain evidence="13">DSM 10017 / MPOB</strain>
    </source>
</reference>
<evidence type="ECO:0000256" key="1">
    <source>
        <dbReference type="ARBA" id="ARBA00000971"/>
    </source>
</evidence>
<dbReference type="PANTHER" id="PTHR47861:SF3">
    <property type="entry name" value="FKBP-TYPE PEPTIDYL-PROLYL CIS-TRANS ISOMERASE SLYD"/>
    <property type="match status" value="1"/>
</dbReference>
<dbReference type="InterPro" id="IPR046357">
    <property type="entry name" value="PPIase_dom_sf"/>
</dbReference>
<keyword evidence="7 9" id="KW-0413">Isomerase</keyword>
<sequence length="159" mass="17590">MQVVKKGDYVKVHYTGKFDNGAVFESSTGCAPLQVHVGARELLQGFEDALLGMTLNETKTFTLASSEAYGERDEQLEQTFALSDFPEGFLPQVGEMILVTNQEQDEFPALIRGVEDEMVRLDFNHPLAGKTLTFEVEVMEISDRPEADRCGAGCSCSDR</sequence>
<proteinExistence type="inferred from homology"/>
<dbReference type="GO" id="GO:0005737">
    <property type="term" value="C:cytoplasm"/>
    <property type="evidence" value="ECO:0007669"/>
    <property type="project" value="UniProtKB-SubCell"/>
</dbReference>
<organism evidence="12 13">
    <name type="scientific">Syntrophobacter fumaroxidans (strain DSM 10017 / MPOB)</name>
    <dbReference type="NCBI Taxonomy" id="335543"/>
    <lineage>
        <taxon>Bacteria</taxon>
        <taxon>Pseudomonadati</taxon>
        <taxon>Thermodesulfobacteriota</taxon>
        <taxon>Syntrophobacteria</taxon>
        <taxon>Syntrophobacterales</taxon>
        <taxon>Syntrophobacteraceae</taxon>
        <taxon>Syntrophobacter</taxon>
    </lineage>
</organism>
<dbReference type="Gene3D" id="3.10.50.40">
    <property type="match status" value="1"/>
</dbReference>
<keyword evidence="4" id="KW-0963">Cytoplasm</keyword>
<evidence type="ECO:0000256" key="3">
    <source>
        <dbReference type="ARBA" id="ARBA00006577"/>
    </source>
</evidence>
<evidence type="ECO:0000256" key="5">
    <source>
        <dbReference type="ARBA" id="ARBA00023110"/>
    </source>
</evidence>
<evidence type="ECO:0000259" key="11">
    <source>
        <dbReference type="PROSITE" id="PS50059"/>
    </source>
</evidence>
<comment type="similarity">
    <text evidence="3 10">Belongs to the FKBP-type PPIase family.</text>
</comment>
<evidence type="ECO:0000256" key="10">
    <source>
        <dbReference type="RuleBase" id="RU003915"/>
    </source>
</evidence>
<dbReference type="InterPro" id="IPR001179">
    <property type="entry name" value="PPIase_FKBP_dom"/>
</dbReference>
<dbReference type="FunCoup" id="A0LLT6">
    <property type="interactions" value="70"/>
</dbReference>